<dbReference type="SMART" id="SM00213">
    <property type="entry name" value="UBQ"/>
    <property type="match status" value="2"/>
</dbReference>
<comment type="caution">
    <text evidence="2">The sequence shown here is derived from an EMBL/GenBank/DDBJ whole genome shotgun (WGS) entry which is preliminary data.</text>
</comment>
<dbReference type="EMBL" id="JAPMOS010000024">
    <property type="protein sequence ID" value="KAJ4458950.1"/>
    <property type="molecule type" value="Genomic_DNA"/>
</dbReference>
<name>A0ABQ8UI94_9EUKA</name>
<dbReference type="InterPro" id="IPR050158">
    <property type="entry name" value="Ubiquitin_ubiquitin-like"/>
</dbReference>
<dbReference type="Proteomes" id="UP001141327">
    <property type="component" value="Unassembled WGS sequence"/>
</dbReference>
<accession>A0ABQ8UI94</accession>
<dbReference type="SUPFAM" id="SSF54236">
    <property type="entry name" value="Ubiquitin-like"/>
    <property type="match status" value="2"/>
</dbReference>
<protein>
    <submittedName>
        <fullName evidence="2">Ubiquitin family protein</fullName>
    </submittedName>
</protein>
<dbReference type="Gene3D" id="3.10.20.90">
    <property type="entry name" value="Phosphatidylinositol 3-kinase Catalytic Subunit, Chain A, domain 1"/>
    <property type="match status" value="2"/>
</dbReference>
<dbReference type="InterPro" id="IPR000626">
    <property type="entry name" value="Ubiquitin-like_dom"/>
</dbReference>
<dbReference type="InterPro" id="IPR019956">
    <property type="entry name" value="Ubiquitin_dom"/>
</dbReference>
<reference evidence="2" key="1">
    <citation type="journal article" date="2022" name="bioRxiv">
        <title>Genomics of Preaxostyla Flagellates Illuminates Evolutionary Transitions and the Path Towards Mitochondrial Loss.</title>
        <authorList>
            <person name="Novak L.V.F."/>
            <person name="Treitli S.C."/>
            <person name="Pyrih J."/>
            <person name="Halakuc P."/>
            <person name="Pipaliya S.V."/>
            <person name="Vacek V."/>
            <person name="Brzon O."/>
            <person name="Soukal P."/>
            <person name="Eme L."/>
            <person name="Dacks J.B."/>
            <person name="Karnkowska A."/>
            <person name="Elias M."/>
            <person name="Hampl V."/>
        </authorList>
    </citation>
    <scope>NUCLEOTIDE SEQUENCE</scope>
    <source>
        <strain evidence="2">RCP-MX</strain>
    </source>
</reference>
<keyword evidence="3" id="KW-1185">Reference proteome</keyword>
<dbReference type="PRINTS" id="PR00348">
    <property type="entry name" value="UBIQUITIN"/>
</dbReference>
<proteinExistence type="predicted"/>
<evidence type="ECO:0000313" key="3">
    <source>
        <dbReference type="Proteomes" id="UP001141327"/>
    </source>
</evidence>
<sequence length="156" mass="17543">MQILVKTHTGKTIPLFTEPSDTIEAVEGKIEDKEHVPATQQRLIFAGRQLENGHTLSDYNIQENSTLHVALTLPGGLVFEIQVMNMMTAKPAFYYPDDNFPLESLMQAIEAQEGIPVAQQMLMFHGQQLDPTKTLQELGIGQHDTLHLLRARPARR</sequence>
<dbReference type="PROSITE" id="PS50053">
    <property type="entry name" value="UBIQUITIN_2"/>
    <property type="match status" value="2"/>
</dbReference>
<gene>
    <name evidence="2" type="ORF">PAPYR_5235</name>
</gene>
<dbReference type="InterPro" id="IPR029071">
    <property type="entry name" value="Ubiquitin-like_domsf"/>
</dbReference>
<feature type="domain" description="Ubiquitin-like" evidence="1">
    <location>
        <begin position="102"/>
        <end position="149"/>
    </location>
</feature>
<feature type="domain" description="Ubiquitin-like" evidence="1">
    <location>
        <begin position="1"/>
        <end position="76"/>
    </location>
</feature>
<evidence type="ECO:0000259" key="1">
    <source>
        <dbReference type="PROSITE" id="PS50053"/>
    </source>
</evidence>
<dbReference type="Pfam" id="PF00240">
    <property type="entry name" value="ubiquitin"/>
    <property type="match status" value="2"/>
</dbReference>
<organism evidence="2 3">
    <name type="scientific">Paratrimastix pyriformis</name>
    <dbReference type="NCBI Taxonomy" id="342808"/>
    <lineage>
        <taxon>Eukaryota</taxon>
        <taxon>Metamonada</taxon>
        <taxon>Preaxostyla</taxon>
        <taxon>Paratrimastigidae</taxon>
        <taxon>Paratrimastix</taxon>
    </lineage>
</organism>
<evidence type="ECO:0000313" key="2">
    <source>
        <dbReference type="EMBL" id="KAJ4458950.1"/>
    </source>
</evidence>
<dbReference type="PANTHER" id="PTHR10666">
    <property type="entry name" value="UBIQUITIN"/>
    <property type="match status" value="1"/>
</dbReference>
<dbReference type="CDD" id="cd17039">
    <property type="entry name" value="Ubl_ubiquitin_like"/>
    <property type="match status" value="1"/>
</dbReference>